<evidence type="ECO:0000256" key="2">
    <source>
        <dbReference type="ARBA" id="ARBA00022692"/>
    </source>
</evidence>
<dbReference type="Proteomes" id="UP001218788">
    <property type="component" value="Unassembled WGS sequence"/>
</dbReference>
<name>A0ABT5L9W1_9ALTE</name>
<feature type="domain" description="Yip1" evidence="6">
    <location>
        <begin position="12"/>
        <end position="224"/>
    </location>
</feature>
<keyword evidence="2 5" id="KW-0812">Transmembrane</keyword>
<protein>
    <submittedName>
        <fullName evidence="7">YIP1 family protein</fullName>
    </submittedName>
</protein>
<dbReference type="InterPro" id="IPR006977">
    <property type="entry name" value="Yip1_dom"/>
</dbReference>
<evidence type="ECO:0000256" key="1">
    <source>
        <dbReference type="ARBA" id="ARBA00004141"/>
    </source>
</evidence>
<feature type="transmembrane region" description="Helical" evidence="5">
    <location>
        <begin position="87"/>
        <end position="112"/>
    </location>
</feature>
<feature type="transmembrane region" description="Helical" evidence="5">
    <location>
        <begin position="211"/>
        <end position="228"/>
    </location>
</feature>
<proteinExistence type="predicted"/>
<evidence type="ECO:0000256" key="4">
    <source>
        <dbReference type="ARBA" id="ARBA00023136"/>
    </source>
</evidence>
<evidence type="ECO:0000256" key="5">
    <source>
        <dbReference type="SAM" id="Phobius"/>
    </source>
</evidence>
<comment type="subcellular location">
    <subcellularLocation>
        <location evidence="1">Membrane</location>
        <topology evidence="1">Multi-pass membrane protein</topology>
    </subcellularLocation>
</comment>
<keyword evidence="8" id="KW-1185">Reference proteome</keyword>
<dbReference type="RefSeq" id="WP_273642795.1">
    <property type="nucleotide sequence ID" value="NZ_JAQQXP010000004.1"/>
</dbReference>
<comment type="caution">
    <text evidence="7">The sequence shown here is derived from an EMBL/GenBank/DDBJ whole genome shotgun (WGS) entry which is preliminary data.</text>
</comment>
<sequence length="229" mass="25944">MRTLLLVEFLSTPKNGLPRLHSGKNFIAPILIIILCNVVMLAFVFGNIDHDWYIDNLIEVKTINASNAEKQQITEIYSMLSPTQLGITSMITAAFLLPAAFCLISLYFYMASKMLHAHHEFRQWLTLVAWSYIPSLLGVFSSIVMVLISDYGRYLPDTANPLSLNSLFFNLPLDSKLSSFFNTVDLTLLWTITLMVIGFSSWVNIDRLKSVVIVCLPFAIFFISQYLLS</sequence>
<feature type="transmembrane region" description="Helical" evidence="5">
    <location>
        <begin position="26"/>
        <end position="48"/>
    </location>
</feature>
<evidence type="ECO:0000313" key="8">
    <source>
        <dbReference type="Proteomes" id="UP001218788"/>
    </source>
</evidence>
<keyword evidence="4 5" id="KW-0472">Membrane</keyword>
<evidence type="ECO:0000256" key="3">
    <source>
        <dbReference type="ARBA" id="ARBA00022989"/>
    </source>
</evidence>
<accession>A0ABT5L9W1</accession>
<feature type="transmembrane region" description="Helical" evidence="5">
    <location>
        <begin position="180"/>
        <end position="199"/>
    </location>
</feature>
<dbReference type="EMBL" id="JAQQXP010000004">
    <property type="protein sequence ID" value="MDC8832898.1"/>
    <property type="molecule type" value="Genomic_DNA"/>
</dbReference>
<evidence type="ECO:0000259" key="6">
    <source>
        <dbReference type="Pfam" id="PF04893"/>
    </source>
</evidence>
<keyword evidence="3 5" id="KW-1133">Transmembrane helix</keyword>
<organism evidence="7 8">
    <name type="scientific">Alteromonas gilva</name>
    <dbReference type="NCBI Taxonomy" id="2987522"/>
    <lineage>
        <taxon>Bacteria</taxon>
        <taxon>Pseudomonadati</taxon>
        <taxon>Pseudomonadota</taxon>
        <taxon>Gammaproteobacteria</taxon>
        <taxon>Alteromonadales</taxon>
        <taxon>Alteromonadaceae</taxon>
        <taxon>Alteromonas/Salinimonas group</taxon>
        <taxon>Alteromonas</taxon>
    </lineage>
</organism>
<evidence type="ECO:0000313" key="7">
    <source>
        <dbReference type="EMBL" id="MDC8832898.1"/>
    </source>
</evidence>
<gene>
    <name evidence="7" type="ORF">OIK42_19265</name>
</gene>
<feature type="transmembrane region" description="Helical" evidence="5">
    <location>
        <begin position="124"/>
        <end position="148"/>
    </location>
</feature>
<dbReference type="Pfam" id="PF04893">
    <property type="entry name" value="Yip1"/>
    <property type="match status" value="1"/>
</dbReference>
<reference evidence="7 8" key="1">
    <citation type="submission" date="2022-10" db="EMBL/GenBank/DDBJ databases">
        <title>Alteromonas sp. chi3 Genome sequencing.</title>
        <authorList>
            <person name="Park S."/>
        </authorList>
    </citation>
    <scope>NUCLEOTIDE SEQUENCE [LARGE SCALE GENOMIC DNA]</scope>
    <source>
        <strain evidence="8">chi3</strain>
    </source>
</reference>